<proteinExistence type="predicted"/>
<accession>A0A194VJJ9</accession>
<keyword evidence="3" id="KW-1185">Reference proteome</keyword>
<evidence type="ECO:0000256" key="1">
    <source>
        <dbReference type="SAM" id="MobiDB-lite"/>
    </source>
</evidence>
<dbReference type="AlphaFoldDB" id="A0A194VJJ9"/>
<reference evidence="2" key="1">
    <citation type="submission" date="2014-12" db="EMBL/GenBank/DDBJ databases">
        <title>Genome Sequence of Valsa Canker Pathogens Uncovers a Specific Adaption of Colonization on Woody Bark.</title>
        <authorList>
            <person name="Yin Z."/>
            <person name="Liu H."/>
            <person name="Gao X."/>
            <person name="Li Z."/>
            <person name="Song N."/>
            <person name="Ke X."/>
            <person name="Dai Q."/>
            <person name="Wu Y."/>
            <person name="Sun Y."/>
            <person name="Xu J.-R."/>
            <person name="Kang Z.K."/>
            <person name="Wang L."/>
            <person name="Huang L."/>
        </authorList>
    </citation>
    <scope>NUCLEOTIDE SEQUENCE [LARGE SCALE GENOMIC DNA]</scope>
    <source>
        <strain evidence="2">03-8</strain>
    </source>
</reference>
<dbReference type="SUPFAM" id="SSF52540">
    <property type="entry name" value="P-loop containing nucleoside triphosphate hydrolases"/>
    <property type="match status" value="1"/>
</dbReference>
<feature type="region of interest" description="Disordered" evidence="1">
    <location>
        <begin position="1"/>
        <end position="20"/>
    </location>
</feature>
<dbReference type="EMBL" id="KN796121">
    <property type="protein sequence ID" value="KUI64153.1"/>
    <property type="molecule type" value="Genomic_DNA"/>
</dbReference>
<evidence type="ECO:0000313" key="3">
    <source>
        <dbReference type="Proteomes" id="UP000078559"/>
    </source>
</evidence>
<gene>
    <name evidence="2" type="ORF">VM1G_10925</name>
</gene>
<sequence length="627" mass="68668">MASIRPDPPNRPEGKAGPVFPSIFAPQFSWDCPPPKIDWNQDWTHTLNDFDFSLPTRSVADKKTVSGPVQPKIPVTIPISSKQDEDSKPQTKSTSYIPSVEEHTMQKPSLMPASTFTGLLKKQTMDQRRRLLERSDQKHDGFHEIKSAPVFTEAARINVDSKAVSPKDQVFSQYGLLAGVENGADTDEMLHFNIAAPSSTFICGSQGSGKSHTLSCLLENCLFPSQANELPRPLTGIVFHYDTFNSDDSGSPCEAVFLSSNPLVTVRVLCAPTNFKTIKHTYARFPKVTVEELRIDEKDLNTKRMMDLMSVKSGGNTPLYMHVAKRILKQLRYTEQHSDGGGFSYAAFRNMLDKEDLTDHQRVPLEQRLENLESFMARAQQPSGKKKAQVIQPRGNDWTPRASQLTIVDLSCPTMDPEGACQLFNICLSLFLEQDPGKAGRVIALDEAHKYMNENGEASALTEQLLSTIRMQRHLGARVFISTQEPTVSPKLLDLCSVTIVHRFTSPEWLRALHRHLAGASGSAKLLEQASNGLAGSGDETDDSGVGGLVNGVKTLNLGGANSGQIAMGLFAQIVDLRVGEALLFAPNAVLDVSGGSARAKKLSNGVLKVRIRNRVTEDGGRSVMAG</sequence>
<dbReference type="OrthoDB" id="2316594at2759"/>
<evidence type="ECO:0008006" key="4">
    <source>
        <dbReference type="Google" id="ProtNLM"/>
    </source>
</evidence>
<feature type="region of interest" description="Disordered" evidence="1">
    <location>
        <begin position="63"/>
        <end position="95"/>
    </location>
</feature>
<organism evidence="2 3">
    <name type="scientific">Cytospora mali</name>
    <name type="common">Apple Valsa canker fungus</name>
    <name type="synonym">Valsa mali</name>
    <dbReference type="NCBI Taxonomy" id="578113"/>
    <lineage>
        <taxon>Eukaryota</taxon>
        <taxon>Fungi</taxon>
        <taxon>Dikarya</taxon>
        <taxon>Ascomycota</taxon>
        <taxon>Pezizomycotina</taxon>
        <taxon>Sordariomycetes</taxon>
        <taxon>Sordariomycetidae</taxon>
        <taxon>Diaporthales</taxon>
        <taxon>Cytosporaceae</taxon>
        <taxon>Cytospora</taxon>
    </lineage>
</organism>
<protein>
    <recommendedName>
        <fullName evidence="4">P-loop containing nucleoside triphosphate hydrolase protein</fullName>
    </recommendedName>
</protein>
<name>A0A194VJJ9_CYTMA</name>
<dbReference type="Proteomes" id="UP000078559">
    <property type="component" value="Unassembled WGS sequence"/>
</dbReference>
<evidence type="ECO:0000313" key="2">
    <source>
        <dbReference type="EMBL" id="KUI64153.1"/>
    </source>
</evidence>
<dbReference type="InterPro" id="IPR027417">
    <property type="entry name" value="P-loop_NTPase"/>
</dbReference>
<dbReference type="Gene3D" id="3.40.50.300">
    <property type="entry name" value="P-loop containing nucleotide triphosphate hydrolases"/>
    <property type="match status" value="1"/>
</dbReference>